<evidence type="ECO:0000256" key="3">
    <source>
        <dbReference type="ARBA" id="ARBA00022989"/>
    </source>
</evidence>
<comment type="caution">
    <text evidence="6">The sequence shown here is derived from an EMBL/GenBank/DDBJ whole genome shotgun (WGS) entry which is preliminary data.</text>
</comment>
<reference evidence="6 7" key="1">
    <citation type="journal article" date="2015" name="Genome Biol.">
        <title>Comparative genomics of Steinernema reveals deeply conserved gene regulatory networks.</title>
        <authorList>
            <person name="Dillman A.R."/>
            <person name="Macchietto M."/>
            <person name="Porter C.F."/>
            <person name="Rogers A."/>
            <person name="Williams B."/>
            <person name="Antoshechkin I."/>
            <person name="Lee M.M."/>
            <person name="Goodwin Z."/>
            <person name="Lu X."/>
            <person name="Lewis E.E."/>
            <person name="Goodrich-Blair H."/>
            <person name="Stock S.P."/>
            <person name="Adams B.J."/>
            <person name="Sternberg P.W."/>
            <person name="Mortazavi A."/>
        </authorList>
    </citation>
    <scope>NUCLEOTIDE SEQUENCE [LARGE SCALE GENOMIC DNA]</scope>
    <source>
        <strain evidence="6 7">ALL</strain>
    </source>
</reference>
<protein>
    <submittedName>
        <fullName evidence="6">Uncharacterized protein</fullName>
    </submittedName>
</protein>
<proteinExistence type="predicted"/>
<dbReference type="GO" id="GO:0016020">
    <property type="term" value="C:membrane"/>
    <property type="evidence" value="ECO:0007669"/>
    <property type="project" value="UniProtKB-SubCell"/>
</dbReference>
<sequence length="158" mass="18573">MLAGNLLDLFRLMSIHRNPCGYMLPFWLTFLTRESYMFGVLGQTITFVTLSIERIYATLHRFHEFSGSRLFLALSTILIFIICFLFAFVYMGYDADWSAVTEMVTQNNEYNEKRIKVNFRTQSSKNQFSVLRLHHNCLRVLQPRALQCHIFPESQGQK</sequence>
<dbReference type="PANTHER" id="PTHR46561">
    <property type="entry name" value="SERPENTINE RECEPTOR, CLASS AB (CLASS A-LIKE)-RELATED"/>
    <property type="match status" value="1"/>
</dbReference>
<organism evidence="6 7">
    <name type="scientific">Steinernema carpocapsae</name>
    <name type="common">Entomopathogenic nematode</name>
    <dbReference type="NCBI Taxonomy" id="34508"/>
    <lineage>
        <taxon>Eukaryota</taxon>
        <taxon>Metazoa</taxon>
        <taxon>Ecdysozoa</taxon>
        <taxon>Nematoda</taxon>
        <taxon>Chromadorea</taxon>
        <taxon>Rhabditida</taxon>
        <taxon>Tylenchina</taxon>
        <taxon>Panagrolaimomorpha</taxon>
        <taxon>Strongyloidoidea</taxon>
        <taxon>Steinernematidae</taxon>
        <taxon>Steinernema</taxon>
    </lineage>
</organism>
<keyword evidence="7" id="KW-1185">Reference proteome</keyword>
<reference evidence="6 7" key="2">
    <citation type="journal article" date="2019" name="G3 (Bethesda)">
        <title>Hybrid Assembly of the Genome of the Entomopathogenic Nematode Steinernema carpocapsae Identifies the X-Chromosome.</title>
        <authorList>
            <person name="Serra L."/>
            <person name="Macchietto M."/>
            <person name="Macias-Munoz A."/>
            <person name="McGill C.J."/>
            <person name="Rodriguez I.M."/>
            <person name="Rodriguez B."/>
            <person name="Murad R."/>
            <person name="Mortazavi A."/>
        </authorList>
    </citation>
    <scope>NUCLEOTIDE SEQUENCE [LARGE SCALE GENOMIC DNA]</scope>
    <source>
        <strain evidence="6 7">ALL</strain>
    </source>
</reference>
<dbReference type="PANTHER" id="PTHR46561:SF11">
    <property type="entry name" value="SERPENTINE RECEPTOR CLASS ALPHA_BETA-14"/>
    <property type="match status" value="1"/>
</dbReference>
<evidence type="ECO:0000256" key="4">
    <source>
        <dbReference type="ARBA" id="ARBA00023136"/>
    </source>
</evidence>
<evidence type="ECO:0000313" key="7">
    <source>
        <dbReference type="Proteomes" id="UP000298663"/>
    </source>
</evidence>
<dbReference type="EMBL" id="AZBU02000007">
    <property type="protein sequence ID" value="TKR70802.1"/>
    <property type="molecule type" value="Genomic_DNA"/>
</dbReference>
<evidence type="ECO:0000256" key="2">
    <source>
        <dbReference type="ARBA" id="ARBA00022692"/>
    </source>
</evidence>
<feature type="transmembrane region" description="Helical" evidence="5">
    <location>
        <begin position="69"/>
        <end position="93"/>
    </location>
</feature>
<gene>
    <name evidence="6" type="ORF">L596_022777</name>
</gene>
<keyword evidence="4 5" id="KW-0472">Membrane</keyword>
<dbReference type="InterPro" id="IPR019408">
    <property type="entry name" value="7TM_GPCR_serpentine_rcpt_Srab"/>
</dbReference>
<evidence type="ECO:0000256" key="5">
    <source>
        <dbReference type="SAM" id="Phobius"/>
    </source>
</evidence>
<accession>A0A4U5MNA0</accession>
<evidence type="ECO:0000313" key="6">
    <source>
        <dbReference type="EMBL" id="TKR70802.1"/>
    </source>
</evidence>
<name>A0A4U5MNA0_STECR</name>
<dbReference type="OrthoDB" id="5819201at2759"/>
<keyword evidence="3 5" id="KW-1133">Transmembrane helix</keyword>
<dbReference type="InterPro" id="IPR053286">
    <property type="entry name" value="Nematode_rcpt-like_srab"/>
</dbReference>
<keyword evidence="2 5" id="KW-0812">Transmembrane</keyword>
<dbReference type="Pfam" id="PF10292">
    <property type="entry name" value="7TM_GPCR_Srab"/>
    <property type="match status" value="1"/>
</dbReference>
<dbReference type="AlphaFoldDB" id="A0A4U5MNA0"/>
<comment type="subcellular location">
    <subcellularLocation>
        <location evidence="1">Membrane</location>
        <topology evidence="1">Multi-pass membrane protein</topology>
    </subcellularLocation>
</comment>
<evidence type="ECO:0000256" key="1">
    <source>
        <dbReference type="ARBA" id="ARBA00004141"/>
    </source>
</evidence>
<dbReference type="Proteomes" id="UP000298663">
    <property type="component" value="Unassembled WGS sequence"/>
</dbReference>
<feature type="transmembrane region" description="Helical" evidence="5">
    <location>
        <begin position="36"/>
        <end position="57"/>
    </location>
</feature>